<sequence>MSCVGRIKREFRLKQFLPSHNNPLDFTRTPWLSNQLPFLIYRVVICLFQISAYLYTLLSFYTTGPKYLLYMTNLAYIVLTAHATLSAILCLVDYFGSRRRRSEGGPEIAEDRPTVADAMPMAITTTSNRSYGTNAPQHPTSSDVRLPWYYKCYWILYNVAFAVGLYVTAAFWTLLRGARDAYSASSILTHGTNCVVIVIDILISGLPCRFLHFIYPSCFALVYILFTAIYWAAGGTDIRNRPWIYPVLDYGGNPGLAVGAAVGSVLLAAPLCHGIVFGLAFARDTMLMRLVNKRHLPNGEGIALEPQADQRV</sequence>
<dbReference type="PANTHER" id="PTHR12242">
    <property type="entry name" value="OS02G0130600 PROTEIN-RELATED"/>
    <property type="match status" value="1"/>
</dbReference>
<feature type="transmembrane region" description="Helical" evidence="1">
    <location>
        <begin position="213"/>
        <end position="233"/>
    </location>
</feature>
<name>A0A6P4ZYR9_BRABE</name>
<keyword evidence="2" id="KW-1185">Reference proteome</keyword>
<keyword evidence="1" id="KW-1133">Transmembrane helix</keyword>
<evidence type="ECO:0000313" key="3">
    <source>
        <dbReference type="RefSeq" id="XP_019642093.1"/>
    </source>
</evidence>
<keyword evidence="1" id="KW-0812">Transmembrane</keyword>
<dbReference type="InterPro" id="IPR049352">
    <property type="entry name" value="Rost"/>
</dbReference>
<feature type="transmembrane region" description="Helical" evidence="1">
    <location>
        <begin position="187"/>
        <end position="206"/>
    </location>
</feature>
<dbReference type="Pfam" id="PF21534">
    <property type="entry name" value="Rost"/>
    <property type="match status" value="1"/>
</dbReference>
<feature type="transmembrane region" description="Helical" evidence="1">
    <location>
        <begin position="256"/>
        <end position="282"/>
    </location>
</feature>
<evidence type="ECO:0000256" key="1">
    <source>
        <dbReference type="SAM" id="Phobius"/>
    </source>
</evidence>
<reference evidence="3" key="1">
    <citation type="submission" date="2025-08" db="UniProtKB">
        <authorList>
            <consortium name="RefSeq"/>
        </authorList>
    </citation>
    <scope>IDENTIFICATION</scope>
    <source>
        <tissue evidence="3">Gonad</tissue>
    </source>
</reference>
<gene>
    <name evidence="3" type="primary">LOC109483505</name>
</gene>
<feature type="transmembrane region" description="Helical" evidence="1">
    <location>
        <begin position="67"/>
        <end position="92"/>
    </location>
</feature>
<dbReference type="PANTHER" id="PTHR12242:SF45">
    <property type="entry name" value="MARVEL DOMAIN-CONTAINING PROTEIN"/>
    <property type="match status" value="1"/>
</dbReference>
<dbReference type="OrthoDB" id="419711at2759"/>
<dbReference type="KEGG" id="bbel:109483505"/>
<feature type="transmembrane region" description="Helical" evidence="1">
    <location>
        <begin position="155"/>
        <end position="175"/>
    </location>
</feature>
<dbReference type="AlphaFoldDB" id="A0A6P4ZYR9"/>
<dbReference type="RefSeq" id="XP_019642093.1">
    <property type="nucleotide sequence ID" value="XM_019786534.1"/>
</dbReference>
<organism evidence="2 3">
    <name type="scientific">Branchiostoma belcheri</name>
    <name type="common">Amphioxus</name>
    <dbReference type="NCBI Taxonomy" id="7741"/>
    <lineage>
        <taxon>Eukaryota</taxon>
        <taxon>Metazoa</taxon>
        <taxon>Chordata</taxon>
        <taxon>Cephalochordata</taxon>
        <taxon>Leptocardii</taxon>
        <taxon>Amphioxiformes</taxon>
        <taxon>Branchiostomatidae</taxon>
        <taxon>Branchiostoma</taxon>
    </lineage>
</organism>
<keyword evidence="1" id="KW-0472">Membrane</keyword>
<feature type="transmembrane region" description="Helical" evidence="1">
    <location>
        <begin position="38"/>
        <end position="61"/>
    </location>
</feature>
<dbReference type="GeneID" id="109483505"/>
<protein>
    <submittedName>
        <fullName evidence="3">Protein rolling stone-like</fullName>
    </submittedName>
</protein>
<evidence type="ECO:0000313" key="2">
    <source>
        <dbReference type="Proteomes" id="UP000515135"/>
    </source>
</evidence>
<dbReference type="Proteomes" id="UP000515135">
    <property type="component" value="Unplaced"/>
</dbReference>
<proteinExistence type="predicted"/>
<dbReference type="GO" id="GO:0016020">
    <property type="term" value="C:membrane"/>
    <property type="evidence" value="ECO:0007669"/>
    <property type="project" value="TreeGrafter"/>
</dbReference>
<accession>A0A6P4ZYR9</accession>